<keyword evidence="5" id="KW-1185">Reference proteome</keyword>
<evidence type="ECO:0000313" key="4">
    <source>
        <dbReference type="EMBL" id="NMO95710.1"/>
    </source>
</evidence>
<organism evidence="4 5">
    <name type="scientific">Paenibacillus lemnae</name>
    <dbReference type="NCBI Taxonomy" id="1330551"/>
    <lineage>
        <taxon>Bacteria</taxon>
        <taxon>Bacillati</taxon>
        <taxon>Bacillota</taxon>
        <taxon>Bacilli</taxon>
        <taxon>Bacillales</taxon>
        <taxon>Paenibacillaceae</taxon>
        <taxon>Paenibacillus</taxon>
    </lineage>
</organism>
<dbReference type="PANTHER" id="PTHR46401">
    <property type="entry name" value="GLYCOSYLTRANSFERASE WBBK-RELATED"/>
    <property type="match status" value="1"/>
</dbReference>
<dbReference type="AlphaFoldDB" id="A0A848M690"/>
<reference evidence="4 5" key="1">
    <citation type="submission" date="2020-04" db="EMBL/GenBank/DDBJ databases">
        <title>Paenibacillus algicola sp. nov., a novel marine bacterium producing alginate lyase.</title>
        <authorList>
            <person name="Huang H."/>
        </authorList>
    </citation>
    <scope>NUCLEOTIDE SEQUENCE [LARGE SCALE GENOMIC DNA]</scope>
    <source>
        <strain evidence="4 5">L7-75</strain>
    </source>
</reference>
<dbReference type="InterPro" id="IPR001296">
    <property type="entry name" value="Glyco_trans_1"/>
</dbReference>
<gene>
    <name evidence="4" type="ORF">HII30_07980</name>
</gene>
<dbReference type="Proteomes" id="UP000565468">
    <property type="component" value="Unassembled WGS sequence"/>
</dbReference>
<dbReference type="RefSeq" id="WP_169504485.1">
    <property type="nucleotide sequence ID" value="NZ_JABBPN010000005.1"/>
</dbReference>
<proteinExistence type="predicted"/>
<dbReference type="GO" id="GO:0009103">
    <property type="term" value="P:lipopolysaccharide biosynthetic process"/>
    <property type="evidence" value="ECO:0007669"/>
    <property type="project" value="TreeGrafter"/>
</dbReference>
<evidence type="ECO:0000259" key="2">
    <source>
        <dbReference type="Pfam" id="PF00534"/>
    </source>
</evidence>
<evidence type="ECO:0000313" key="5">
    <source>
        <dbReference type="Proteomes" id="UP000565468"/>
    </source>
</evidence>
<dbReference type="Pfam" id="PF00534">
    <property type="entry name" value="Glycos_transf_1"/>
    <property type="match status" value="1"/>
</dbReference>
<dbReference type="GO" id="GO:0016757">
    <property type="term" value="F:glycosyltransferase activity"/>
    <property type="evidence" value="ECO:0007669"/>
    <property type="project" value="InterPro"/>
</dbReference>
<evidence type="ECO:0000259" key="3">
    <source>
        <dbReference type="Pfam" id="PF13439"/>
    </source>
</evidence>
<sequence length="378" mass="43151">MKICFVTHKVKKGDGQGRVNYEIIKEAIQQGNKVIVVSTELSNDLRNCPSITWFKIEAKFIPTNLLKNQFFAVASYVLFWLRIIKADLIVVNGFITYAKSDFNCVHLVHSAWANSEYHPFRTKKNIKTSYHYFYNRVNGFLEKIAFKKTRHVIAVSDQVKRELHFHAKVNSSSITVIHNGVDTDEFAPKILDRRKYNLKDGTIYGLFAGDLNSGIKNFETVLTALTKIKDLELLVLGNAEKSHYPSMAKKLGINNRVHFLGYRSDISNIMSLADIFIFPSRYESFSLVILEAMAAGLPVITSDRCGVIELMTENSAFILSNPDNTDQLSTLIRSLINNPEKMNQMSIEARSVALQNQWTAMAKKYLEYINKEFELQQI</sequence>
<dbReference type="CDD" id="cd03801">
    <property type="entry name" value="GT4_PimA-like"/>
    <property type="match status" value="1"/>
</dbReference>
<evidence type="ECO:0000256" key="1">
    <source>
        <dbReference type="ARBA" id="ARBA00022679"/>
    </source>
</evidence>
<protein>
    <submittedName>
        <fullName evidence="4">Glycosyltransferase family 4 protein</fullName>
    </submittedName>
</protein>
<dbReference type="EMBL" id="JABBPN010000005">
    <property type="protein sequence ID" value="NMO95710.1"/>
    <property type="molecule type" value="Genomic_DNA"/>
</dbReference>
<dbReference type="Gene3D" id="3.40.50.2000">
    <property type="entry name" value="Glycogen Phosphorylase B"/>
    <property type="match status" value="2"/>
</dbReference>
<dbReference type="PANTHER" id="PTHR46401:SF2">
    <property type="entry name" value="GLYCOSYLTRANSFERASE WBBK-RELATED"/>
    <property type="match status" value="1"/>
</dbReference>
<feature type="domain" description="Glycosyl transferase family 1" evidence="2">
    <location>
        <begin position="192"/>
        <end position="351"/>
    </location>
</feature>
<dbReference type="SUPFAM" id="SSF53756">
    <property type="entry name" value="UDP-Glycosyltransferase/glycogen phosphorylase"/>
    <property type="match status" value="1"/>
</dbReference>
<comment type="caution">
    <text evidence="4">The sequence shown here is derived from an EMBL/GenBank/DDBJ whole genome shotgun (WGS) entry which is preliminary data.</text>
</comment>
<keyword evidence="1 4" id="KW-0808">Transferase</keyword>
<accession>A0A848M690</accession>
<dbReference type="InterPro" id="IPR028098">
    <property type="entry name" value="Glyco_trans_4-like_N"/>
</dbReference>
<dbReference type="Pfam" id="PF13439">
    <property type="entry name" value="Glyco_transf_4"/>
    <property type="match status" value="1"/>
</dbReference>
<feature type="domain" description="Glycosyltransferase subfamily 4-like N-terminal" evidence="3">
    <location>
        <begin position="14"/>
        <end position="185"/>
    </location>
</feature>
<name>A0A848M690_PAELE</name>